<accession>A0A223P3G0</accession>
<dbReference type="EMBL" id="CP022743">
    <property type="protein sequence ID" value="ASU36351.1"/>
    <property type="molecule type" value="Genomic_DNA"/>
</dbReference>
<protein>
    <recommendedName>
        <fullName evidence="11">RDD family protein</fullName>
    </recommendedName>
</protein>
<evidence type="ECO:0008006" key="11">
    <source>
        <dbReference type="Google" id="ProtNLM"/>
    </source>
</evidence>
<dbReference type="KEGG" id="muc:MuYL_4466"/>
<feature type="transmembrane region" description="Helical" evidence="6">
    <location>
        <begin position="172"/>
        <end position="190"/>
    </location>
</feature>
<evidence type="ECO:0000313" key="9">
    <source>
        <dbReference type="EMBL" id="ASU36351.1"/>
    </source>
</evidence>
<feature type="domain" description="RDD" evidence="7">
    <location>
        <begin position="78"/>
        <end position="203"/>
    </location>
</feature>
<proteinExistence type="predicted"/>
<dbReference type="AlphaFoldDB" id="A0A223P3G0"/>
<dbReference type="InterPro" id="IPR051791">
    <property type="entry name" value="Pra-immunoreactive"/>
</dbReference>
<dbReference type="Proteomes" id="UP000215002">
    <property type="component" value="Chromosome"/>
</dbReference>
<evidence type="ECO:0000313" key="10">
    <source>
        <dbReference type="Proteomes" id="UP000215002"/>
    </source>
</evidence>
<dbReference type="PANTHER" id="PTHR36115:SF4">
    <property type="entry name" value="MEMBRANE PROTEIN"/>
    <property type="match status" value="1"/>
</dbReference>
<evidence type="ECO:0000256" key="6">
    <source>
        <dbReference type="SAM" id="Phobius"/>
    </source>
</evidence>
<keyword evidence="4 6" id="KW-1133">Transmembrane helix</keyword>
<feature type="transmembrane region" description="Helical" evidence="6">
    <location>
        <begin position="115"/>
        <end position="135"/>
    </location>
</feature>
<feature type="transmembrane region" description="Helical" evidence="6">
    <location>
        <begin position="90"/>
        <end position="108"/>
    </location>
</feature>
<keyword evidence="10" id="KW-1185">Reference proteome</keyword>
<name>A0A223P3G0_9SPHI</name>
<dbReference type="Pfam" id="PF14237">
    <property type="entry name" value="GYF_2"/>
    <property type="match status" value="1"/>
</dbReference>
<evidence type="ECO:0000256" key="4">
    <source>
        <dbReference type="ARBA" id="ARBA00022989"/>
    </source>
</evidence>
<dbReference type="Pfam" id="PF06271">
    <property type="entry name" value="RDD"/>
    <property type="match status" value="1"/>
</dbReference>
<keyword evidence="2" id="KW-1003">Cell membrane</keyword>
<keyword evidence="3 6" id="KW-0812">Transmembrane</keyword>
<comment type="subcellular location">
    <subcellularLocation>
        <location evidence="1">Cell membrane</location>
        <topology evidence="1">Multi-pass membrane protein</topology>
    </subcellularLocation>
</comment>
<dbReference type="OrthoDB" id="9793824at2"/>
<dbReference type="RefSeq" id="WP_094572383.1">
    <property type="nucleotide sequence ID" value="NZ_CP022743.1"/>
</dbReference>
<evidence type="ECO:0000259" key="8">
    <source>
        <dbReference type="Pfam" id="PF14237"/>
    </source>
</evidence>
<dbReference type="GO" id="GO:0005886">
    <property type="term" value="C:plasma membrane"/>
    <property type="evidence" value="ECO:0007669"/>
    <property type="project" value="UniProtKB-SubCell"/>
</dbReference>
<dbReference type="PANTHER" id="PTHR36115">
    <property type="entry name" value="PROLINE-RICH ANTIGEN HOMOLOG-RELATED"/>
    <property type="match status" value="1"/>
</dbReference>
<keyword evidence="5 6" id="KW-0472">Membrane</keyword>
<gene>
    <name evidence="9" type="ORF">MuYL_4466</name>
</gene>
<evidence type="ECO:0000256" key="3">
    <source>
        <dbReference type="ARBA" id="ARBA00022692"/>
    </source>
</evidence>
<dbReference type="InterPro" id="IPR025640">
    <property type="entry name" value="GYF_2"/>
</dbReference>
<dbReference type="InterPro" id="IPR010432">
    <property type="entry name" value="RDD"/>
</dbReference>
<evidence type="ECO:0000256" key="1">
    <source>
        <dbReference type="ARBA" id="ARBA00004651"/>
    </source>
</evidence>
<evidence type="ECO:0000256" key="2">
    <source>
        <dbReference type="ARBA" id="ARBA00022475"/>
    </source>
</evidence>
<evidence type="ECO:0000256" key="5">
    <source>
        <dbReference type="ARBA" id="ARBA00023136"/>
    </source>
</evidence>
<sequence length="212" mass="24011">MEPSDNTVFRAVNTYFLVINGKPEGPFTTEELKQHRIKSGDFVKTAEMDDYKEAHEIIELRQVLGFKQEALIPQYFGSFDQRLMASALDWFFVSGVCIVLAFIVSLFISDAATRLIVVLSLFGVIPLVKFIYHIIMESSAKQATYGKQILKIKVCDMQGQRISLGLAAARNLAKLLSVLTFFVGYLFSFFTKQQQCLHDMIAGTLVMKDRLF</sequence>
<feature type="domain" description="GYF" evidence="8">
    <location>
        <begin position="15"/>
        <end position="60"/>
    </location>
</feature>
<evidence type="ECO:0000259" key="7">
    <source>
        <dbReference type="Pfam" id="PF06271"/>
    </source>
</evidence>
<reference evidence="9 10" key="1">
    <citation type="submission" date="2017-08" db="EMBL/GenBank/DDBJ databases">
        <title>Complete genome sequence of Mucilaginibacter sp. strain BJC16-A31.</title>
        <authorList>
            <consortium name="Henan University of Science and Technology"/>
            <person name="You X."/>
        </authorList>
    </citation>
    <scope>NUCLEOTIDE SEQUENCE [LARGE SCALE GENOMIC DNA]</scope>
    <source>
        <strain evidence="9 10">BJC16-A31</strain>
    </source>
</reference>
<organism evidence="9 10">
    <name type="scientific">Mucilaginibacter xinganensis</name>
    <dbReference type="NCBI Taxonomy" id="1234841"/>
    <lineage>
        <taxon>Bacteria</taxon>
        <taxon>Pseudomonadati</taxon>
        <taxon>Bacteroidota</taxon>
        <taxon>Sphingobacteriia</taxon>
        <taxon>Sphingobacteriales</taxon>
        <taxon>Sphingobacteriaceae</taxon>
        <taxon>Mucilaginibacter</taxon>
    </lineage>
</organism>